<evidence type="ECO:0008006" key="4">
    <source>
        <dbReference type="Google" id="ProtNLM"/>
    </source>
</evidence>
<proteinExistence type="predicted"/>
<keyword evidence="1" id="KW-0472">Membrane</keyword>
<name>A0ABS0YM19_9BACT</name>
<protein>
    <recommendedName>
        <fullName evidence="4">ABC transporter ATP-binding protein</fullName>
    </recommendedName>
</protein>
<feature type="transmembrane region" description="Helical" evidence="1">
    <location>
        <begin position="145"/>
        <end position="164"/>
    </location>
</feature>
<evidence type="ECO:0000313" key="3">
    <source>
        <dbReference type="Proteomes" id="UP000641025"/>
    </source>
</evidence>
<reference evidence="2 3" key="1">
    <citation type="submission" date="2020-12" db="EMBL/GenBank/DDBJ databases">
        <title>Geomonas sp. Red259, isolated from paddy soil.</title>
        <authorList>
            <person name="Xu Z."/>
            <person name="Zhang Z."/>
            <person name="Masuda Y."/>
            <person name="Itoh H."/>
            <person name="Senoo K."/>
        </authorList>
    </citation>
    <scope>NUCLEOTIDE SEQUENCE [LARGE SCALE GENOMIC DNA]</scope>
    <source>
        <strain evidence="2 3">Red259</strain>
    </source>
</reference>
<dbReference type="EMBL" id="JAEMHK010000002">
    <property type="protein sequence ID" value="MBJ6799023.1"/>
    <property type="molecule type" value="Genomic_DNA"/>
</dbReference>
<feature type="transmembrane region" description="Helical" evidence="1">
    <location>
        <begin position="59"/>
        <end position="79"/>
    </location>
</feature>
<accession>A0ABS0YM19</accession>
<comment type="caution">
    <text evidence="2">The sequence shown here is derived from an EMBL/GenBank/DDBJ whole genome shotgun (WGS) entry which is preliminary data.</text>
</comment>
<keyword evidence="1" id="KW-1133">Transmembrane helix</keyword>
<dbReference type="RefSeq" id="WP_199393552.1">
    <property type="nucleotide sequence ID" value="NZ_JAEMHK010000002.1"/>
</dbReference>
<organism evidence="2 3">
    <name type="scientific">Geomonas propionica</name>
    <dbReference type="NCBI Taxonomy" id="2798582"/>
    <lineage>
        <taxon>Bacteria</taxon>
        <taxon>Pseudomonadati</taxon>
        <taxon>Thermodesulfobacteriota</taxon>
        <taxon>Desulfuromonadia</taxon>
        <taxon>Geobacterales</taxon>
        <taxon>Geobacteraceae</taxon>
        <taxon>Geomonas</taxon>
    </lineage>
</organism>
<keyword evidence="3" id="KW-1185">Reference proteome</keyword>
<evidence type="ECO:0000313" key="2">
    <source>
        <dbReference type="EMBL" id="MBJ6799023.1"/>
    </source>
</evidence>
<sequence>MNDLSKDVLLDDPLSEETRKERKILLGVSLIGIAMAKAGIVPTKISILGIELESAKQGVLLYLAAFIVIYYILAFSIYATSDFIAHRKRISLFYVKNVQLFMDLISEPNRDKSEYEFLLNETKDNLRFWKTLSPIACVIRSAFEFILPVLISVYAVYVLIILAIQKA</sequence>
<gene>
    <name evidence="2" type="ORF">JFN90_02605</name>
</gene>
<dbReference type="Proteomes" id="UP000641025">
    <property type="component" value="Unassembled WGS sequence"/>
</dbReference>
<evidence type="ECO:0000256" key="1">
    <source>
        <dbReference type="SAM" id="Phobius"/>
    </source>
</evidence>
<feature type="transmembrane region" description="Helical" evidence="1">
    <location>
        <begin position="24"/>
        <end position="47"/>
    </location>
</feature>
<keyword evidence="1" id="KW-0812">Transmembrane</keyword>